<dbReference type="EMBL" id="AFYH01195890">
    <property type="status" value="NOT_ANNOTATED_CDS"/>
    <property type="molecule type" value="Genomic_DNA"/>
</dbReference>
<dbReference type="InParanoid" id="H3A4T8"/>
<protein>
    <recommendedName>
        <fullName evidence="4">L1 transposable element RRM domain-containing protein</fullName>
    </recommendedName>
</protein>
<dbReference type="AlphaFoldDB" id="H3A4T8"/>
<name>H3A4T8_LATCH</name>
<dbReference type="Ensembl" id="ENSLACT00000004698.1">
    <property type="protein sequence ID" value="ENSLACP00000004659.1"/>
    <property type="gene ID" value="ENSLACG00000004147.1"/>
</dbReference>
<evidence type="ECO:0000256" key="1">
    <source>
        <dbReference type="SAM" id="Coils"/>
    </source>
</evidence>
<dbReference type="InterPro" id="IPR004244">
    <property type="entry name" value="Transposase_22"/>
</dbReference>
<evidence type="ECO:0000313" key="2">
    <source>
        <dbReference type="Ensembl" id="ENSLACP00000004659.1"/>
    </source>
</evidence>
<dbReference type="EMBL" id="AFYH01195889">
    <property type="status" value="NOT_ANNOTATED_CDS"/>
    <property type="molecule type" value="Genomic_DNA"/>
</dbReference>
<dbReference type="GeneTree" id="ENSGT01150000288803"/>
<organism evidence="2 3">
    <name type="scientific">Latimeria chalumnae</name>
    <name type="common">Coelacanth</name>
    <dbReference type="NCBI Taxonomy" id="7897"/>
    <lineage>
        <taxon>Eukaryota</taxon>
        <taxon>Metazoa</taxon>
        <taxon>Chordata</taxon>
        <taxon>Craniata</taxon>
        <taxon>Vertebrata</taxon>
        <taxon>Euteleostomi</taxon>
        <taxon>Coelacanthiformes</taxon>
        <taxon>Coelacanthidae</taxon>
        <taxon>Latimeria</taxon>
    </lineage>
</organism>
<dbReference type="Proteomes" id="UP000008672">
    <property type="component" value="Unassembled WGS sequence"/>
</dbReference>
<reference evidence="3" key="1">
    <citation type="submission" date="2011-08" db="EMBL/GenBank/DDBJ databases">
        <title>The draft genome of Latimeria chalumnae.</title>
        <authorList>
            <person name="Di Palma F."/>
            <person name="Alfoldi J."/>
            <person name="Johnson J."/>
            <person name="Berlin A."/>
            <person name="Gnerre S."/>
            <person name="Jaffe D."/>
            <person name="MacCallum I."/>
            <person name="Young S."/>
            <person name="Walker B.J."/>
            <person name="Lander E."/>
            <person name="Lindblad-Toh K."/>
        </authorList>
    </citation>
    <scope>NUCLEOTIDE SEQUENCE [LARGE SCALE GENOMIC DNA]</scope>
    <source>
        <strain evidence="3">Wild caught</strain>
    </source>
</reference>
<reference evidence="2" key="3">
    <citation type="submission" date="2025-09" db="UniProtKB">
        <authorList>
            <consortium name="Ensembl"/>
        </authorList>
    </citation>
    <scope>IDENTIFICATION</scope>
</reference>
<accession>H3A4T8</accession>
<dbReference type="PANTHER" id="PTHR11505">
    <property type="entry name" value="L1 TRANSPOSABLE ELEMENT-RELATED"/>
    <property type="match status" value="1"/>
</dbReference>
<keyword evidence="1" id="KW-0175">Coiled coil</keyword>
<dbReference type="eggNOG" id="ENOG502SRQ0">
    <property type="taxonomic scope" value="Eukaryota"/>
</dbReference>
<reference evidence="2" key="2">
    <citation type="submission" date="2025-08" db="UniProtKB">
        <authorList>
            <consortium name="Ensembl"/>
        </authorList>
    </citation>
    <scope>IDENTIFICATION</scope>
</reference>
<keyword evidence="3" id="KW-1185">Reference proteome</keyword>
<feature type="coiled-coil region" evidence="1">
    <location>
        <begin position="91"/>
        <end position="118"/>
    </location>
</feature>
<evidence type="ECO:0000313" key="3">
    <source>
        <dbReference type="Proteomes" id="UP000008672"/>
    </source>
</evidence>
<sequence length="274" mass="31481">LYNKEWQSLSIHASNTRMAADPQNSELTTTTIETTGNTSMDIKNIFKMLSTITTSIIKIEGAMQDLSKTTSDLIGRLGILEQRTSDLEDGNHEARQDIIDLKAQMKELFAKIDDQENRARQNNICILGFPEGIEAHNPSHFLEKELPTLLNLPSEMHLEFERGHRSLGPKPKEGQHPRALIAKLLHFPIKEQILKAARESSPLEWNGHKIMVFQDLSRDLQDRRRQFNPVKRILIQRGIKYGLFYPATLRFTWKKTDYSFTTSDEALKTLNKLD</sequence>
<dbReference type="OMA" id="FEIERCH"/>
<dbReference type="HOGENOM" id="CLU_062834_2_1_1"/>
<proteinExistence type="predicted"/>
<dbReference type="Gene3D" id="3.30.70.1820">
    <property type="entry name" value="L1 transposable element, RRM domain"/>
    <property type="match status" value="1"/>
</dbReference>
<evidence type="ECO:0008006" key="4">
    <source>
        <dbReference type="Google" id="ProtNLM"/>
    </source>
</evidence>